<proteinExistence type="predicted"/>
<dbReference type="InterPro" id="IPR052228">
    <property type="entry name" value="Sec_Metab_Biosynth_Oxidored"/>
</dbReference>
<protein>
    <recommendedName>
        <fullName evidence="3">Ketoreductase (KR) domain-containing protein</fullName>
    </recommendedName>
</protein>
<accession>A0A0B7KQF2</accession>
<evidence type="ECO:0000313" key="2">
    <source>
        <dbReference type="EMBL" id="CEO57165.1"/>
    </source>
</evidence>
<dbReference type="SUPFAM" id="SSF51735">
    <property type="entry name" value="NAD(P)-binding Rossmann-fold domains"/>
    <property type="match status" value="1"/>
</dbReference>
<dbReference type="GO" id="GO:0016491">
    <property type="term" value="F:oxidoreductase activity"/>
    <property type="evidence" value="ECO:0007669"/>
    <property type="project" value="UniProtKB-KW"/>
</dbReference>
<name>A0A0B7KQF2_BIOOC</name>
<dbReference type="InterPro" id="IPR036291">
    <property type="entry name" value="NAD(P)-bd_dom_sf"/>
</dbReference>
<dbReference type="EMBL" id="CDPU01000089">
    <property type="protein sequence ID" value="CEO57165.1"/>
    <property type="molecule type" value="Genomic_DNA"/>
</dbReference>
<organism evidence="2">
    <name type="scientific">Bionectria ochroleuca</name>
    <name type="common">Gliocladium roseum</name>
    <dbReference type="NCBI Taxonomy" id="29856"/>
    <lineage>
        <taxon>Eukaryota</taxon>
        <taxon>Fungi</taxon>
        <taxon>Dikarya</taxon>
        <taxon>Ascomycota</taxon>
        <taxon>Pezizomycotina</taxon>
        <taxon>Sordariomycetes</taxon>
        <taxon>Hypocreomycetidae</taxon>
        <taxon>Hypocreales</taxon>
        <taxon>Bionectriaceae</taxon>
        <taxon>Clonostachys</taxon>
    </lineage>
</organism>
<dbReference type="AlphaFoldDB" id="A0A0B7KQF2"/>
<gene>
    <name evidence="2" type="ORF">BN869_000013223_1</name>
</gene>
<dbReference type="InterPro" id="IPR002347">
    <property type="entry name" value="SDR_fam"/>
</dbReference>
<sequence>MPSLKEIRAANALINDATAPRVSVWVGGTSGVGKLTIKALVETGASVKIYIVGRKSSEERTKTFTQELNAINPKAEFIWIEGEVSLLAETKRVCEIIKEKESSIDLLFLSTGYAPLGTREETSEGLEICQSLEYYTRILFTLHLLPLLQKAESPRVVSVLGGGLERFSVNTDDIDLKKPGSFSSARGQVQYGHLNSVGLDWLANEYPDVTFMHTWPGWVDTGNVRRGNIDPNSWMGWLIWLVLEPLIKTFSMRDEDSAQRNLFQCTSAAFGGRGVPWKGKPGLSTLQKPDGGLFLVNYKGDCTPNTKNITRLRENAQSKVWAHTQNILEPYL</sequence>
<keyword evidence="1" id="KW-0560">Oxidoreductase</keyword>
<reference evidence="2" key="1">
    <citation type="submission" date="2015-01" db="EMBL/GenBank/DDBJ databases">
        <authorList>
            <person name="Durling Mikael"/>
        </authorList>
    </citation>
    <scope>NUCLEOTIDE SEQUENCE</scope>
</reference>
<dbReference type="Gene3D" id="3.40.50.720">
    <property type="entry name" value="NAD(P)-binding Rossmann-like Domain"/>
    <property type="match status" value="1"/>
</dbReference>
<dbReference type="PANTHER" id="PTHR47534:SF3">
    <property type="entry name" value="ALCOHOL DEHYDROGENASE-LIKE C-TERMINAL DOMAIN-CONTAINING PROTEIN"/>
    <property type="match status" value="1"/>
</dbReference>
<evidence type="ECO:0000256" key="1">
    <source>
        <dbReference type="ARBA" id="ARBA00023002"/>
    </source>
</evidence>
<evidence type="ECO:0008006" key="3">
    <source>
        <dbReference type="Google" id="ProtNLM"/>
    </source>
</evidence>
<dbReference type="PANTHER" id="PTHR47534">
    <property type="entry name" value="YALI0E05731P"/>
    <property type="match status" value="1"/>
</dbReference>
<dbReference type="Pfam" id="PF00106">
    <property type="entry name" value="adh_short"/>
    <property type="match status" value="1"/>
</dbReference>